<evidence type="ECO:0000256" key="1">
    <source>
        <dbReference type="ARBA" id="ARBA00022679"/>
    </source>
</evidence>
<gene>
    <name evidence="3" type="ORF">MNB_SV-15-173</name>
</gene>
<dbReference type="AlphaFoldDB" id="A0A1W1ELF4"/>
<dbReference type="NCBIfam" id="NF004389">
    <property type="entry name" value="PRK05749.1-5"/>
    <property type="match status" value="1"/>
</dbReference>
<dbReference type="GO" id="GO:0005886">
    <property type="term" value="C:plasma membrane"/>
    <property type="evidence" value="ECO:0007669"/>
    <property type="project" value="TreeGrafter"/>
</dbReference>
<evidence type="ECO:0000259" key="2">
    <source>
        <dbReference type="Pfam" id="PF04413"/>
    </source>
</evidence>
<dbReference type="Gene3D" id="3.40.50.2000">
    <property type="entry name" value="Glycogen Phosphorylase B"/>
    <property type="match status" value="1"/>
</dbReference>
<dbReference type="SUPFAM" id="SSF53756">
    <property type="entry name" value="UDP-Glycosyltransferase/glycogen phosphorylase"/>
    <property type="match status" value="1"/>
</dbReference>
<protein>
    <submittedName>
        <fullName evidence="3">Lipid IVA 3-deoxy-D-manno-octulosonic acid transferase [often with also]</fullName>
        <ecNumber evidence="3">2.4.99.12</ecNumber>
    </submittedName>
</protein>
<dbReference type="InterPro" id="IPR039901">
    <property type="entry name" value="Kdotransferase"/>
</dbReference>
<evidence type="ECO:0000313" key="3">
    <source>
        <dbReference type="EMBL" id="SHO81626.1"/>
    </source>
</evidence>
<dbReference type="Gene3D" id="3.40.50.11720">
    <property type="entry name" value="3-Deoxy-D-manno-octulosonic-acid transferase, N-terminal domain"/>
    <property type="match status" value="1"/>
</dbReference>
<dbReference type="PANTHER" id="PTHR42755">
    <property type="entry name" value="3-DEOXY-MANNO-OCTULOSONATE CYTIDYLYLTRANSFERASE"/>
    <property type="match status" value="1"/>
</dbReference>
<sequence length="372" mass="42411">MIVYIISIPFILLLSFKTKYKDSLPSRFFLKNNPKLKANGIWFHSCSLGEAKAIKPIIERLNQDDIRLTTTTNTGFGEISKYSSQSRYLPFEILLPFWIESQKVLVVMEAEYWYMLFLLSKLKGAKIVVINARMSDNSYKSYLKFRWFYRKIFALVDKIYAQSNIDKERLESLGATNIDVIGNIKLYKLPQPSKKLQKLNSLIVTGASTHDKEDILILEAFKALKNREKSSKLILVPRHNFDKIVELASNFASNNNLSFSQYSQDKSLSSDITVVDLLGELINLYTISDIVIMGGSFEPIGGHNVAEASQFGCKIISGKEYFNQKDIYRSISGIKIIDNSELSQTLLNYHQLEPTKILRETDIEAILGSIKV</sequence>
<dbReference type="GO" id="GO:0043842">
    <property type="term" value="F:Kdo transferase activity"/>
    <property type="evidence" value="ECO:0007669"/>
    <property type="project" value="UniProtKB-EC"/>
</dbReference>
<name>A0A1W1ELF4_9ZZZZ</name>
<keyword evidence="3" id="KW-0328">Glycosyltransferase</keyword>
<dbReference type="Pfam" id="PF04413">
    <property type="entry name" value="Glycos_transf_N"/>
    <property type="match status" value="1"/>
</dbReference>
<dbReference type="InterPro" id="IPR007507">
    <property type="entry name" value="Glycos_transf_N"/>
</dbReference>
<dbReference type="EMBL" id="FRYL01000044">
    <property type="protein sequence ID" value="SHO81626.1"/>
    <property type="molecule type" value="Genomic_DNA"/>
</dbReference>
<dbReference type="EC" id="2.4.99.12" evidence="3"/>
<dbReference type="InterPro" id="IPR038107">
    <property type="entry name" value="Glycos_transf_N_sf"/>
</dbReference>
<reference evidence="3" key="1">
    <citation type="submission" date="2016-10" db="EMBL/GenBank/DDBJ databases">
        <authorList>
            <person name="de Groot N.N."/>
        </authorList>
    </citation>
    <scope>NUCLEOTIDE SEQUENCE</scope>
</reference>
<proteinExistence type="predicted"/>
<keyword evidence="1 3" id="KW-0808">Transferase</keyword>
<accession>A0A1W1ELF4</accession>
<dbReference type="GO" id="GO:0009245">
    <property type="term" value="P:lipid A biosynthetic process"/>
    <property type="evidence" value="ECO:0007669"/>
    <property type="project" value="TreeGrafter"/>
</dbReference>
<feature type="domain" description="3-deoxy-D-manno-octulosonic-acid transferase N-terminal" evidence="2">
    <location>
        <begin position="24"/>
        <end position="186"/>
    </location>
</feature>
<dbReference type="PANTHER" id="PTHR42755:SF1">
    <property type="entry name" value="3-DEOXY-D-MANNO-OCTULOSONIC ACID TRANSFERASE, MITOCHONDRIAL-RELATED"/>
    <property type="match status" value="1"/>
</dbReference>
<organism evidence="3">
    <name type="scientific">hydrothermal vent metagenome</name>
    <dbReference type="NCBI Taxonomy" id="652676"/>
    <lineage>
        <taxon>unclassified sequences</taxon>
        <taxon>metagenomes</taxon>
        <taxon>ecological metagenomes</taxon>
    </lineage>
</organism>